<proteinExistence type="predicted"/>
<sequence length="44" mass="5059">MQLFLNKVRKLGRSAKSYCIFITYYTDISGNGVVMDLTQKNNLN</sequence>
<protein>
    <submittedName>
        <fullName evidence="1">Uncharacterized protein</fullName>
    </submittedName>
</protein>
<evidence type="ECO:0000313" key="1">
    <source>
        <dbReference type="EMBL" id="SFV85461.1"/>
    </source>
</evidence>
<name>A0A1W1DV28_9ZZZZ</name>
<dbReference type="EMBL" id="FPHY01000033">
    <property type="protein sequence ID" value="SFV85461.1"/>
    <property type="molecule type" value="Genomic_DNA"/>
</dbReference>
<gene>
    <name evidence="1" type="ORF">MNB_SUP05-SYMBIONT-4-1397</name>
</gene>
<reference evidence="1" key="1">
    <citation type="submission" date="2016-10" db="EMBL/GenBank/DDBJ databases">
        <authorList>
            <person name="de Groot N.N."/>
        </authorList>
    </citation>
    <scope>NUCLEOTIDE SEQUENCE</scope>
</reference>
<organism evidence="1">
    <name type="scientific">hydrothermal vent metagenome</name>
    <dbReference type="NCBI Taxonomy" id="652676"/>
    <lineage>
        <taxon>unclassified sequences</taxon>
        <taxon>metagenomes</taxon>
        <taxon>ecological metagenomes</taxon>
    </lineage>
</organism>
<dbReference type="AlphaFoldDB" id="A0A1W1DV28"/>
<accession>A0A1W1DV28</accession>